<feature type="transmembrane region" description="Helical" evidence="2">
    <location>
        <begin position="344"/>
        <end position="365"/>
    </location>
</feature>
<dbReference type="EMBL" id="VLTN01000021">
    <property type="protein sequence ID" value="KAA0152431.1"/>
    <property type="molecule type" value="Genomic_DNA"/>
</dbReference>
<gene>
    <name evidence="4" type="ORF">FNF29_03997</name>
</gene>
<evidence type="ECO:0000256" key="2">
    <source>
        <dbReference type="SAM" id="Phobius"/>
    </source>
</evidence>
<proteinExistence type="predicted"/>
<feature type="region of interest" description="Disordered" evidence="1">
    <location>
        <begin position="941"/>
        <end position="1005"/>
    </location>
</feature>
<organism evidence="4 5">
    <name type="scientific">Cafeteria roenbergensis</name>
    <name type="common">Marine flagellate</name>
    <dbReference type="NCBI Taxonomy" id="33653"/>
    <lineage>
        <taxon>Eukaryota</taxon>
        <taxon>Sar</taxon>
        <taxon>Stramenopiles</taxon>
        <taxon>Bigyra</taxon>
        <taxon>Opalozoa</taxon>
        <taxon>Bicosoecida</taxon>
        <taxon>Cafeteriaceae</taxon>
        <taxon>Cafeteria</taxon>
    </lineage>
</organism>
<keyword evidence="2" id="KW-1133">Transmembrane helix</keyword>
<feature type="transmembrane region" description="Helical" evidence="2">
    <location>
        <begin position="728"/>
        <end position="748"/>
    </location>
</feature>
<evidence type="ECO:0000256" key="1">
    <source>
        <dbReference type="SAM" id="MobiDB-lite"/>
    </source>
</evidence>
<evidence type="ECO:0000256" key="3">
    <source>
        <dbReference type="SAM" id="SignalP"/>
    </source>
</evidence>
<reference evidence="4 5" key="1">
    <citation type="submission" date="2019-07" db="EMBL/GenBank/DDBJ databases">
        <title>Genomes of Cafeteria roenbergensis.</title>
        <authorList>
            <person name="Fischer M.G."/>
            <person name="Hackl T."/>
            <person name="Roman M."/>
        </authorList>
    </citation>
    <scope>NUCLEOTIDE SEQUENCE [LARGE SCALE GENOMIC DNA]</scope>
    <source>
        <strain evidence="4 5">BVI</strain>
    </source>
</reference>
<comment type="caution">
    <text evidence="4">The sequence shown here is derived from an EMBL/GenBank/DDBJ whole genome shotgun (WGS) entry which is preliminary data.</text>
</comment>
<feature type="transmembrane region" description="Helical" evidence="2">
    <location>
        <begin position="629"/>
        <end position="649"/>
    </location>
</feature>
<name>A0A5A8CKU1_CAFRO</name>
<accession>A0A5A8CKU1</accession>
<feature type="transmembrane region" description="Helical" evidence="2">
    <location>
        <begin position="693"/>
        <end position="716"/>
    </location>
</feature>
<feature type="transmembrane region" description="Helical" evidence="2">
    <location>
        <begin position="836"/>
        <end position="857"/>
    </location>
</feature>
<feature type="chain" id="PRO_5023123160" description="TRP C-terminal domain-containing protein" evidence="3">
    <location>
        <begin position="27"/>
        <end position="1451"/>
    </location>
</feature>
<protein>
    <recommendedName>
        <fullName evidence="6">TRP C-terminal domain-containing protein</fullName>
    </recommendedName>
</protein>
<feature type="transmembrane region" description="Helical" evidence="2">
    <location>
        <begin position="385"/>
        <end position="408"/>
    </location>
</feature>
<dbReference type="Proteomes" id="UP000323011">
    <property type="component" value="Unassembled WGS sequence"/>
</dbReference>
<evidence type="ECO:0000313" key="4">
    <source>
        <dbReference type="EMBL" id="KAA0152431.1"/>
    </source>
</evidence>
<feature type="signal peptide" evidence="3">
    <location>
        <begin position="1"/>
        <end position="26"/>
    </location>
</feature>
<sequence>MVRLRSASVAALAGLAAALLLVAANGAELARGAAAAATATEWVFKVLAVDEFDVAAGDSSAPGLSVAVVRVRLLMPSSGDEVSLAGSIGRVVLRARGQAKPLPMVGTICSATLSPWGGDGEADDHGLVRAVLEQSAWTARAAAPTSVPGAKDSDRRLSSLDLVFVPQGGAAGIRDVSDDAAVLSALEARAPTPPPAVEGPDVTFEGHADELGDRTGLQRLGRLCVELAAGSRESFAQFPGAPAAAMADRMREADEIRARKLDAMDAMDHGAGSKARPSSEFAQSLRFVGRVAAQNVWAMATLGGAMLVMVTRFTIGDWFSLQLRLLASLVVSPLSDAQLSDSTFVIGQILAAIFVSILTSCTIGSTEWWGGVVKSASFLEPWQRLAIRLVMLARVRSTALIMLIKALVMLWSWSFRPPLHDPGAVPVLPLSAAGLSFQSMAAAAAARWEPAAHPLAGRAADGTAETLSSGYHIEEGLRASGWVLFNEAARGSFSLNTTLSAALGLVREDCPSCDLTSDAARSKQSLVELSRHAASVARDTQFRAPGVGVRGLGVVLDSSCLTSDYSGLARPPPTVGGGSPCLGVPSSSAPLDPEHVWAPFPVLTSPRQPRVQAAGWIPDHVRRAADSGLALLLHASVTLFCMLVELGVVRISPLRGSLGRWASYATVVSAQALALGVLRSFARLNRAGISFPVALLGLLRAAPLPLLGMGLVNILVGAVTSLFIKEHFGWGATQVVMVVVVNLLLSLWTARAGEALAEALATDLAAGEHMGFAGGVVAVSASLQGPVAADPGMIRGAAELSAWASAHEPIPPFVEAMAAGAPFAPTFDTMALTVRLLVLAFAGWVGLVWVHVGTFVARASSVFNLVFTDAKLKGRPELGESPQLLRVLIAIVSDMTDATRSWAVEDSHLAHEQEEAGGAHWEAVADTMQLGSAPAAAGMGRAAAAGGHGDSAPHDAFPAVPAHPPGGVAASVGAAAAAGRRTTSRTGTGRGDGLAGQPDSPYPRQPMSTERLFSTAAMSLLGVLSGVERLCSHTERLVARQAIDFVAANLGPTAVDTGRISIRVSVTPSVAQLEQAATKAVKLSGLPGHVLGAVWASLPGIAPPSMPLVTLSFNGIRLPSAQDCIAVTNAERAAASLPPLPEDSGPPLRQFRSQVSAEVGLQAVGEQLRHVLAAGLSGNSLSRVDVTLIVDPPPLTGEEGRLLSLAGVATMAAGALVPERAEFQLLSWEDGQFSGILAKHHEPITLSRHAKKLEAIEGVITDRIHSLQEMEHTAAASRAAGVLAQRLASVREAVHTLRADVVAARGGGSSAAEMVGHLRLRIVEAIFLAASVHRAEMGVSEHRSASAVAVSQLATALTELFADTVIASQLRDSSPIVTVAVSVLMLAMQYRFFPMSRANIDAAVSAALGVTAAAPQGPDGAGLPAKREACLLWRAKRQLAVPSPRRLPPRA</sequence>
<evidence type="ECO:0000313" key="5">
    <source>
        <dbReference type="Proteomes" id="UP000323011"/>
    </source>
</evidence>
<feature type="compositionally biased region" description="Low complexity" evidence="1">
    <location>
        <begin position="966"/>
        <end position="987"/>
    </location>
</feature>
<keyword evidence="2" id="KW-0812">Transmembrane</keyword>
<keyword evidence="5" id="KW-1185">Reference proteome</keyword>
<feature type="transmembrane region" description="Helical" evidence="2">
    <location>
        <begin position="296"/>
        <end position="315"/>
    </location>
</feature>
<feature type="transmembrane region" description="Helical" evidence="2">
    <location>
        <begin position="661"/>
        <end position="681"/>
    </location>
</feature>
<keyword evidence="3" id="KW-0732">Signal</keyword>
<keyword evidence="2" id="KW-0472">Membrane</keyword>
<evidence type="ECO:0008006" key="6">
    <source>
        <dbReference type="Google" id="ProtNLM"/>
    </source>
</evidence>